<keyword evidence="2" id="KW-1185">Reference proteome</keyword>
<evidence type="ECO:0000313" key="1">
    <source>
        <dbReference type="EMBL" id="AYN56810.1"/>
    </source>
</evidence>
<protein>
    <submittedName>
        <fullName evidence="1">Uncharacterized protein</fullName>
    </submittedName>
</protein>
<reference evidence="1 2" key="1">
    <citation type="submission" date="2018-09" db="EMBL/GenBank/DDBJ databases">
        <authorList>
            <person name="Fryberger R.B."/>
            <person name="Stoner T.H."/>
            <person name="Garlena R.A."/>
            <person name="Russell D.A."/>
            <person name="Pope W.H."/>
            <person name="Jacobs-Sera D."/>
            <person name="Hatfull G.F."/>
        </authorList>
    </citation>
    <scope>NUCLEOTIDE SEQUENCE [LARGE SCALE GENOMIC DNA]</scope>
</reference>
<dbReference type="RefSeq" id="YP_010649379.1">
    <property type="nucleotide sequence ID" value="NC_070766.1"/>
</dbReference>
<dbReference type="KEGG" id="vg:77924927"/>
<proteinExistence type="predicted"/>
<dbReference type="Proteomes" id="UP000268902">
    <property type="component" value="Segment"/>
</dbReference>
<dbReference type="GeneID" id="77924927"/>
<accession>A0A3G2KD19</accession>
<gene>
    <name evidence="1" type="primary">23</name>
    <name evidence="1" type="ORF">PBI_ADAIA_23</name>
</gene>
<organism evidence="1 2">
    <name type="scientific">Arthrobacter phage Adaia</name>
    <dbReference type="NCBI Taxonomy" id="2419945"/>
    <lineage>
        <taxon>Viruses</taxon>
        <taxon>Duplodnaviria</taxon>
        <taxon>Heunggongvirae</taxon>
        <taxon>Uroviricota</taxon>
        <taxon>Caudoviricetes</taxon>
        <taxon>Adaiavirus</taxon>
        <taxon>Adaiavirus adaia</taxon>
    </lineage>
</organism>
<dbReference type="EMBL" id="MH834594">
    <property type="protein sequence ID" value="AYN56810.1"/>
    <property type="molecule type" value="Genomic_DNA"/>
</dbReference>
<sequence>MVPLDALMAVIDWIIGNAEWFVIAYAFNRLAKLEKQSIIHSRQITVIGHHVDKMEK</sequence>
<name>A0A3G2KD19_9CAUD</name>
<evidence type="ECO:0000313" key="2">
    <source>
        <dbReference type="Proteomes" id="UP000268902"/>
    </source>
</evidence>